<feature type="compositionally biased region" description="Basic and acidic residues" evidence="1">
    <location>
        <begin position="79"/>
        <end position="92"/>
    </location>
</feature>
<feature type="compositionally biased region" description="Low complexity" evidence="1">
    <location>
        <begin position="41"/>
        <end position="50"/>
    </location>
</feature>
<dbReference type="InParanoid" id="A0A7J8DPZ0"/>
<evidence type="ECO:0000313" key="2">
    <source>
        <dbReference type="EMBL" id="KAF6425160.1"/>
    </source>
</evidence>
<feature type="region of interest" description="Disordered" evidence="1">
    <location>
        <begin position="1"/>
        <end position="111"/>
    </location>
</feature>
<sequence>MGSHSQRAVSPGHRGFLKTSHGTVSRKSLFRGYGKAPGGPAPASASANGSEVLRRNSQWERLPAHQPCGATHPSALTRRHSDTAWRDEESSLREGGQMGKRTEDRSPKEVGVVACEVPPGKPAGLEVPSGEDAGGVVGCQRREMHAGRGRWQPLGCRFRSGPEQPAVVVQTCFQRV</sequence>
<name>A0A7J8DPZ0_MOLMO</name>
<dbReference type="EMBL" id="JACASF010000017">
    <property type="protein sequence ID" value="KAF6425160.1"/>
    <property type="molecule type" value="Genomic_DNA"/>
</dbReference>
<organism evidence="2 3">
    <name type="scientific">Molossus molossus</name>
    <name type="common">Pallas' mastiff bat</name>
    <name type="synonym">Vespertilio molossus</name>
    <dbReference type="NCBI Taxonomy" id="27622"/>
    <lineage>
        <taxon>Eukaryota</taxon>
        <taxon>Metazoa</taxon>
        <taxon>Chordata</taxon>
        <taxon>Craniata</taxon>
        <taxon>Vertebrata</taxon>
        <taxon>Euteleostomi</taxon>
        <taxon>Mammalia</taxon>
        <taxon>Eutheria</taxon>
        <taxon>Laurasiatheria</taxon>
        <taxon>Chiroptera</taxon>
        <taxon>Yangochiroptera</taxon>
        <taxon>Molossidae</taxon>
        <taxon>Molossus</taxon>
    </lineage>
</organism>
<reference evidence="2 3" key="1">
    <citation type="journal article" date="2020" name="Nature">
        <title>Six reference-quality genomes reveal evolution of bat adaptations.</title>
        <authorList>
            <person name="Jebb D."/>
            <person name="Huang Z."/>
            <person name="Pippel M."/>
            <person name="Hughes G.M."/>
            <person name="Lavrichenko K."/>
            <person name="Devanna P."/>
            <person name="Winkler S."/>
            <person name="Jermiin L.S."/>
            <person name="Skirmuntt E.C."/>
            <person name="Katzourakis A."/>
            <person name="Burkitt-Gray L."/>
            <person name="Ray D.A."/>
            <person name="Sullivan K.A.M."/>
            <person name="Roscito J.G."/>
            <person name="Kirilenko B.M."/>
            <person name="Davalos L.M."/>
            <person name="Corthals A.P."/>
            <person name="Power M.L."/>
            <person name="Jones G."/>
            <person name="Ransome R.D."/>
            <person name="Dechmann D.K.N."/>
            <person name="Locatelli A.G."/>
            <person name="Puechmaille S.J."/>
            <person name="Fedrigo O."/>
            <person name="Jarvis E.D."/>
            <person name="Hiller M."/>
            <person name="Vernes S.C."/>
            <person name="Myers E.W."/>
            <person name="Teeling E.C."/>
        </authorList>
    </citation>
    <scope>NUCLEOTIDE SEQUENCE [LARGE SCALE GENOMIC DNA]</scope>
    <source>
        <strain evidence="2">MMolMol1</strain>
        <tissue evidence="2">Muscle</tissue>
    </source>
</reference>
<dbReference type="Proteomes" id="UP000550707">
    <property type="component" value="Unassembled WGS sequence"/>
</dbReference>
<gene>
    <name evidence="2" type="ORF">HJG59_009228</name>
</gene>
<dbReference type="AlphaFoldDB" id="A0A7J8DPZ0"/>
<proteinExistence type="predicted"/>
<comment type="caution">
    <text evidence="2">The sequence shown here is derived from an EMBL/GenBank/DDBJ whole genome shotgun (WGS) entry which is preliminary data.</text>
</comment>
<evidence type="ECO:0000313" key="3">
    <source>
        <dbReference type="Proteomes" id="UP000550707"/>
    </source>
</evidence>
<accession>A0A7J8DPZ0</accession>
<evidence type="ECO:0000256" key="1">
    <source>
        <dbReference type="SAM" id="MobiDB-lite"/>
    </source>
</evidence>
<protein>
    <submittedName>
        <fullName evidence="2">Uncharacterized protein</fullName>
    </submittedName>
</protein>
<keyword evidence="3" id="KW-1185">Reference proteome</keyword>